<evidence type="ECO:0000259" key="5">
    <source>
        <dbReference type="PROSITE" id="PS50110"/>
    </source>
</evidence>
<dbReference type="PROSITE" id="PS50110">
    <property type="entry name" value="RESPONSE_REGULATORY"/>
    <property type="match status" value="1"/>
</dbReference>
<dbReference type="SUPFAM" id="SSF46894">
    <property type="entry name" value="C-terminal effector domain of the bipartite response regulators"/>
    <property type="match status" value="1"/>
</dbReference>
<gene>
    <name evidence="6" type="ORF">FHU40_004097</name>
</gene>
<dbReference type="InterPro" id="IPR001789">
    <property type="entry name" value="Sig_transdc_resp-reg_receiver"/>
</dbReference>
<organism evidence="6 7">
    <name type="scientific">Nocardioides soli</name>
    <dbReference type="NCBI Taxonomy" id="1036020"/>
    <lineage>
        <taxon>Bacteria</taxon>
        <taxon>Bacillati</taxon>
        <taxon>Actinomycetota</taxon>
        <taxon>Actinomycetes</taxon>
        <taxon>Propionibacteriales</taxon>
        <taxon>Nocardioidaceae</taxon>
        <taxon>Nocardioides</taxon>
    </lineage>
</organism>
<evidence type="ECO:0000313" key="6">
    <source>
        <dbReference type="EMBL" id="MBB3044260.1"/>
    </source>
</evidence>
<dbReference type="PANTHER" id="PTHR43214:SF41">
    <property type="entry name" value="NITRATE_NITRITE RESPONSE REGULATOR PROTEIN NARP"/>
    <property type="match status" value="1"/>
</dbReference>
<dbReference type="SMART" id="SM00421">
    <property type="entry name" value="HTH_LUXR"/>
    <property type="match status" value="1"/>
</dbReference>
<feature type="modified residue" description="4-aspartylphosphate" evidence="4">
    <location>
        <position position="55"/>
    </location>
</feature>
<dbReference type="InterPro" id="IPR039420">
    <property type="entry name" value="WalR-like"/>
</dbReference>
<keyword evidence="2 6" id="KW-0238">DNA-binding</keyword>
<dbReference type="InterPro" id="IPR000792">
    <property type="entry name" value="Tscrpt_reg_LuxR_C"/>
</dbReference>
<keyword evidence="1" id="KW-0805">Transcription regulation</keyword>
<dbReference type="GO" id="GO:0003677">
    <property type="term" value="F:DNA binding"/>
    <property type="evidence" value="ECO:0007669"/>
    <property type="project" value="UniProtKB-KW"/>
</dbReference>
<comment type="caution">
    <text evidence="6">The sequence shown here is derived from an EMBL/GenBank/DDBJ whole genome shotgun (WGS) entry which is preliminary data.</text>
</comment>
<feature type="domain" description="Response regulatory" evidence="5">
    <location>
        <begin position="6"/>
        <end position="119"/>
    </location>
</feature>
<proteinExistence type="predicted"/>
<dbReference type="InterPro" id="IPR016032">
    <property type="entry name" value="Sig_transdc_resp-reg_C-effctor"/>
</dbReference>
<dbReference type="PRINTS" id="PR00038">
    <property type="entry name" value="HTHLUXR"/>
</dbReference>
<dbReference type="RefSeq" id="WP_183594144.1">
    <property type="nucleotide sequence ID" value="NZ_JACHWR010000003.1"/>
</dbReference>
<dbReference type="CDD" id="cd06170">
    <property type="entry name" value="LuxR_C_like"/>
    <property type="match status" value="1"/>
</dbReference>
<evidence type="ECO:0000313" key="7">
    <source>
        <dbReference type="Proteomes" id="UP000589626"/>
    </source>
</evidence>
<protein>
    <submittedName>
        <fullName evidence="6">DNA-binding NarL/FixJ family response regulator</fullName>
    </submittedName>
</protein>
<reference evidence="6 7" key="1">
    <citation type="submission" date="2020-08" db="EMBL/GenBank/DDBJ databases">
        <title>Sequencing the genomes of 1000 actinobacteria strains.</title>
        <authorList>
            <person name="Klenk H.-P."/>
        </authorList>
    </citation>
    <scope>NUCLEOTIDE SEQUENCE [LARGE SCALE GENOMIC DNA]</scope>
    <source>
        <strain evidence="6 7">DSM 105498</strain>
    </source>
</reference>
<name>A0A7W4VYW8_9ACTN</name>
<dbReference type="PANTHER" id="PTHR43214">
    <property type="entry name" value="TWO-COMPONENT RESPONSE REGULATOR"/>
    <property type="match status" value="1"/>
</dbReference>
<accession>A0A7W4VYW8</accession>
<dbReference type="Proteomes" id="UP000589626">
    <property type="component" value="Unassembled WGS sequence"/>
</dbReference>
<sequence length="215" mass="23124">MPEPIQVAIVDDHELVSLAVGGLIHDHEALEFAGHAASVPQFIAAGIRARLVVLDLNLRDGSQPSENVERLRDRGTDVLVLTSGENPFLIREVSRSGVLGIVRKSAAPEDIIGAIAAAAAGQPIVTTEWAAALDSDPELGSAPLTDREREVLALYASGLPAKSVARRLSVTENTIDDHIRRIRTVYAQLSRPANTKVDLYRRGMEDGILPYPTLS</sequence>
<dbReference type="Gene3D" id="3.40.50.2300">
    <property type="match status" value="1"/>
</dbReference>
<dbReference type="EMBL" id="JACHWR010000003">
    <property type="protein sequence ID" value="MBB3044260.1"/>
    <property type="molecule type" value="Genomic_DNA"/>
</dbReference>
<dbReference type="GO" id="GO:0000160">
    <property type="term" value="P:phosphorelay signal transduction system"/>
    <property type="evidence" value="ECO:0007669"/>
    <property type="project" value="InterPro"/>
</dbReference>
<evidence type="ECO:0000256" key="3">
    <source>
        <dbReference type="ARBA" id="ARBA00023163"/>
    </source>
</evidence>
<dbReference type="GO" id="GO:0006355">
    <property type="term" value="P:regulation of DNA-templated transcription"/>
    <property type="evidence" value="ECO:0007669"/>
    <property type="project" value="InterPro"/>
</dbReference>
<dbReference type="AlphaFoldDB" id="A0A7W4VYW8"/>
<dbReference type="SUPFAM" id="SSF52172">
    <property type="entry name" value="CheY-like"/>
    <property type="match status" value="1"/>
</dbReference>
<evidence type="ECO:0000256" key="4">
    <source>
        <dbReference type="PROSITE-ProRule" id="PRU00169"/>
    </source>
</evidence>
<evidence type="ECO:0000256" key="2">
    <source>
        <dbReference type="ARBA" id="ARBA00023125"/>
    </source>
</evidence>
<keyword evidence="7" id="KW-1185">Reference proteome</keyword>
<dbReference type="Pfam" id="PF00196">
    <property type="entry name" value="GerE"/>
    <property type="match status" value="1"/>
</dbReference>
<keyword evidence="3" id="KW-0804">Transcription</keyword>
<evidence type="ECO:0000256" key="1">
    <source>
        <dbReference type="ARBA" id="ARBA00023015"/>
    </source>
</evidence>
<dbReference type="InterPro" id="IPR011006">
    <property type="entry name" value="CheY-like_superfamily"/>
</dbReference>
<keyword evidence="4" id="KW-0597">Phosphoprotein</keyword>